<proteinExistence type="predicted"/>
<dbReference type="Gene3D" id="3.30.420.10">
    <property type="entry name" value="Ribonuclease H-like superfamily/Ribonuclease H"/>
    <property type="match status" value="1"/>
</dbReference>
<dbReference type="EMBL" id="JAANIA010000062">
    <property type="protein sequence ID" value="KAG5327779.1"/>
    <property type="molecule type" value="Genomic_DNA"/>
</dbReference>
<accession>A0A836EQG2</accession>
<reference evidence="3" key="1">
    <citation type="submission" date="2020-02" db="EMBL/GenBank/DDBJ databases">
        <title>Relaxed selection underlies rapid genomic changes in the transitions from sociality to social parasitism in ants.</title>
        <authorList>
            <person name="Bi X."/>
        </authorList>
    </citation>
    <scope>NUCLEOTIDE SEQUENCE</scope>
    <source>
        <strain evidence="3">BGI-DK2014c</strain>
        <tissue evidence="3">Whole body</tissue>
    </source>
</reference>
<feature type="non-terminal residue" evidence="3">
    <location>
        <position position="1"/>
    </location>
</feature>
<dbReference type="Proteomes" id="UP000668214">
    <property type="component" value="Unassembled WGS sequence"/>
</dbReference>
<comment type="subcellular location">
    <subcellularLocation>
        <location evidence="1">Nucleus</location>
    </subcellularLocation>
</comment>
<comment type="caution">
    <text evidence="3">The sequence shown here is derived from an EMBL/GenBank/DDBJ whole genome shotgun (WGS) entry which is preliminary data.</text>
</comment>
<feature type="domain" description="DUF4817" evidence="2">
    <location>
        <begin position="6"/>
        <end position="61"/>
    </location>
</feature>
<dbReference type="SUPFAM" id="SSF46689">
    <property type="entry name" value="Homeodomain-like"/>
    <property type="match status" value="1"/>
</dbReference>
<evidence type="ECO:0000256" key="1">
    <source>
        <dbReference type="ARBA" id="ARBA00004123"/>
    </source>
</evidence>
<dbReference type="GO" id="GO:0003676">
    <property type="term" value="F:nucleic acid binding"/>
    <property type="evidence" value="ECO:0007669"/>
    <property type="project" value="InterPro"/>
</dbReference>
<dbReference type="InterPro" id="IPR009057">
    <property type="entry name" value="Homeodomain-like_sf"/>
</dbReference>
<evidence type="ECO:0000313" key="3">
    <source>
        <dbReference type="EMBL" id="KAG5327779.1"/>
    </source>
</evidence>
<feature type="non-terminal residue" evidence="3">
    <location>
        <position position="209"/>
    </location>
</feature>
<dbReference type="PANTHER" id="PTHR47326:SF1">
    <property type="entry name" value="HTH PSQ-TYPE DOMAIN-CONTAINING PROTEIN"/>
    <property type="match status" value="1"/>
</dbReference>
<keyword evidence="4" id="KW-1185">Reference proteome</keyword>
<sequence length="209" mass="24207">MLWSREQRAFAVESFFCNGRSVVATQRAFRARFEISPHRLVPGRNSILSWVNSFQECGSVAKPRNGRQRNSGTPEAVERVRQSILRSPRRSARKHAVALGISDTTVRRILHEELQFHPYKLAVVRGDLPWPARSPDLSPCDFFLWGYLKSLVYVDRPRTIDHLKNNIRDAIANIPIDMLRRVDENFKKRLNQCMRDGGRHLTDVIFKTV</sequence>
<protein>
    <submittedName>
        <fullName evidence="3">TC3A transposase</fullName>
    </submittedName>
</protein>
<dbReference type="PANTHER" id="PTHR47326">
    <property type="entry name" value="TRANSPOSABLE ELEMENT TC3 TRANSPOSASE-LIKE PROTEIN"/>
    <property type="match status" value="1"/>
</dbReference>
<evidence type="ECO:0000259" key="2">
    <source>
        <dbReference type="Pfam" id="PF16087"/>
    </source>
</evidence>
<dbReference type="InterPro" id="IPR032135">
    <property type="entry name" value="DUF4817"/>
</dbReference>
<dbReference type="Pfam" id="PF16087">
    <property type="entry name" value="DUF4817"/>
    <property type="match status" value="1"/>
</dbReference>
<gene>
    <name evidence="3" type="primary">Tc3a_4</name>
    <name evidence="3" type="ORF">G6Z78_0002813</name>
</gene>
<name>A0A836EQG2_9HYME</name>
<dbReference type="GO" id="GO:0005634">
    <property type="term" value="C:nucleus"/>
    <property type="evidence" value="ECO:0007669"/>
    <property type="project" value="UniProtKB-SubCell"/>
</dbReference>
<dbReference type="AlphaFoldDB" id="A0A836EQG2"/>
<dbReference type="InterPro" id="IPR036397">
    <property type="entry name" value="RNaseH_sf"/>
</dbReference>
<organism evidence="3 4">
    <name type="scientific">Pseudoatta argentina</name>
    <dbReference type="NCBI Taxonomy" id="621737"/>
    <lineage>
        <taxon>Eukaryota</taxon>
        <taxon>Metazoa</taxon>
        <taxon>Ecdysozoa</taxon>
        <taxon>Arthropoda</taxon>
        <taxon>Hexapoda</taxon>
        <taxon>Insecta</taxon>
        <taxon>Pterygota</taxon>
        <taxon>Neoptera</taxon>
        <taxon>Endopterygota</taxon>
        <taxon>Hymenoptera</taxon>
        <taxon>Apocrita</taxon>
        <taxon>Aculeata</taxon>
        <taxon>Formicoidea</taxon>
        <taxon>Formicidae</taxon>
        <taxon>Myrmicinae</taxon>
        <taxon>Pseudoatta</taxon>
    </lineage>
</organism>
<evidence type="ECO:0000313" key="4">
    <source>
        <dbReference type="Proteomes" id="UP000668214"/>
    </source>
</evidence>